<dbReference type="WBParaSite" id="sdigi.contig10.g1127.t1">
    <property type="protein sequence ID" value="sdigi.contig10.g1127.t1"/>
    <property type="gene ID" value="sdigi.contig10.g1127"/>
</dbReference>
<accession>A0A915PIQ9</accession>
<proteinExistence type="predicted"/>
<dbReference type="AlphaFoldDB" id="A0A915PIQ9"/>
<evidence type="ECO:0000313" key="1">
    <source>
        <dbReference type="Proteomes" id="UP000887581"/>
    </source>
</evidence>
<dbReference type="Proteomes" id="UP000887581">
    <property type="component" value="Unplaced"/>
</dbReference>
<protein>
    <submittedName>
        <fullName evidence="2">Uncharacterized protein</fullName>
    </submittedName>
</protein>
<name>A0A915PIQ9_9BILA</name>
<sequence length="78" mass="9466">MFIGACLLLASHLHRWKGRNREFLWHAIEDRLDHEYAFAWEPFEKLEPPKLLLMRTLQKEMWASALKHGTWFLDPEFD</sequence>
<keyword evidence="1" id="KW-1185">Reference proteome</keyword>
<reference evidence="2" key="1">
    <citation type="submission" date="2022-11" db="UniProtKB">
        <authorList>
            <consortium name="WormBaseParasite"/>
        </authorList>
    </citation>
    <scope>IDENTIFICATION</scope>
</reference>
<evidence type="ECO:0000313" key="2">
    <source>
        <dbReference type="WBParaSite" id="sdigi.contig10.g1127.t1"/>
    </source>
</evidence>
<organism evidence="1 2">
    <name type="scientific">Setaria digitata</name>
    <dbReference type="NCBI Taxonomy" id="48799"/>
    <lineage>
        <taxon>Eukaryota</taxon>
        <taxon>Metazoa</taxon>
        <taxon>Ecdysozoa</taxon>
        <taxon>Nematoda</taxon>
        <taxon>Chromadorea</taxon>
        <taxon>Rhabditida</taxon>
        <taxon>Spirurina</taxon>
        <taxon>Spiruromorpha</taxon>
        <taxon>Filarioidea</taxon>
        <taxon>Setariidae</taxon>
        <taxon>Setaria</taxon>
    </lineage>
</organism>